<keyword evidence="1" id="KW-1133">Transmembrane helix</keyword>
<feature type="transmembrane region" description="Helical" evidence="1">
    <location>
        <begin position="115"/>
        <end position="139"/>
    </location>
</feature>
<keyword evidence="1" id="KW-0472">Membrane</keyword>
<feature type="transmembrane region" description="Helical" evidence="1">
    <location>
        <begin position="196"/>
        <end position="216"/>
    </location>
</feature>
<dbReference type="RefSeq" id="WP_072846634.1">
    <property type="nucleotide sequence ID" value="NZ_FNAB01000001.1"/>
</dbReference>
<name>A0A1G6MXI0_9NOCA</name>
<feature type="transmembrane region" description="Helical" evidence="1">
    <location>
        <begin position="6"/>
        <end position="28"/>
    </location>
</feature>
<feature type="transmembrane region" description="Helical" evidence="1">
    <location>
        <begin position="151"/>
        <end position="175"/>
    </location>
</feature>
<dbReference type="AlphaFoldDB" id="A0A1G6MXI0"/>
<dbReference type="EMBL" id="FNAB01000001">
    <property type="protein sequence ID" value="SDC60242.1"/>
    <property type="molecule type" value="Genomic_DNA"/>
</dbReference>
<feature type="transmembrane region" description="Helical" evidence="1">
    <location>
        <begin position="40"/>
        <end position="60"/>
    </location>
</feature>
<dbReference type="Pfam" id="PF11139">
    <property type="entry name" value="SfLAP"/>
    <property type="match status" value="1"/>
</dbReference>
<dbReference type="InterPro" id="IPR021315">
    <property type="entry name" value="Gap/Sap"/>
</dbReference>
<evidence type="ECO:0000256" key="1">
    <source>
        <dbReference type="SAM" id="Phobius"/>
    </source>
</evidence>
<accession>A0A1G6MXI0</accession>
<protein>
    <submittedName>
        <fullName evidence="2">Sap, sulfolipid-1-addressing protein</fullName>
    </submittedName>
</protein>
<evidence type="ECO:0000313" key="2">
    <source>
        <dbReference type="EMBL" id="SDC60242.1"/>
    </source>
</evidence>
<keyword evidence="3" id="KW-1185">Reference proteome</keyword>
<sequence>MGELLLLLPEMIGLIVTPAAVAGCVLLLQSDKPIPNALSFGGAFLLVYTVIGAASLLGGAGDASATSQTVSHWVGLTVGVLFLVVGLVQFVKRTKLSAEKPKWILELEEATPRRAFAIGLVLANLNPNLFIMLSGMTIISSSDSTWPQAIFGTALLLLAASLDFLVPIGAFVLLGDRARRGLDTAKTWMVRRNKELGVAVFLGFGALFTIRGVLALT</sequence>
<dbReference type="STRING" id="168276.SAMN05444580_101349"/>
<evidence type="ECO:0000313" key="3">
    <source>
        <dbReference type="Proteomes" id="UP000199417"/>
    </source>
</evidence>
<organism evidence="2 3">
    <name type="scientific">Rhodococcus tukisamuensis</name>
    <dbReference type="NCBI Taxonomy" id="168276"/>
    <lineage>
        <taxon>Bacteria</taxon>
        <taxon>Bacillati</taxon>
        <taxon>Actinomycetota</taxon>
        <taxon>Actinomycetes</taxon>
        <taxon>Mycobacteriales</taxon>
        <taxon>Nocardiaceae</taxon>
        <taxon>Rhodococcus</taxon>
    </lineage>
</organism>
<proteinExistence type="predicted"/>
<keyword evidence="1" id="KW-0812">Transmembrane</keyword>
<dbReference type="Proteomes" id="UP000199417">
    <property type="component" value="Unassembled WGS sequence"/>
</dbReference>
<gene>
    <name evidence="2" type="ORF">SAMN05444580_101349</name>
</gene>
<reference evidence="2 3" key="1">
    <citation type="submission" date="2016-10" db="EMBL/GenBank/DDBJ databases">
        <authorList>
            <person name="de Groot N.N."/>
        </authorList>
    </citation>
    <scope>NUCLEOTIDE SEQUENCE [LARGE SCALE GENOMIC DNA]</scope>
    <source>
        <strain evidence="2 3">JCM 11308</strain>
    </source>
</reference>
<feature type="transmembrane region" description="Helical" evidence="1">
    <location>
        <begin position="72"/>
        <end position="91"/>
    </location>
</feature>